<comment type="similarity">
    <text evidence="5">Belongs to the IL-12B family.</text>
</comment>
<keyword evidence="5" id="KW-0964">Secreted</keyword>
<protein>
    <recommendedName>
        <fullName evidence="5">Interleukin-12 subunit beta</fullName>
        <shortName evidence="5">IL-12B</shortName>
    </recommendedName>
    <alternativeName>
        <fullName evidence="5">Cytotoxic lymphocyte maturation factor 40 kDa subunit</fullName>
    </alternativeName>
    <alternativeName>
        <fullName evidence="5">IL-12 subunit p40</fullName>
    </alternativeName>
</protein>
<feature type="signal peptide" evidence="5">
    <location>
        <begin position="1"/>
        <end position="28"/>
    </location>
</feature>
<evidence type="ECO:0000259" key="6">
    <source>
        <dbReference type="Pfam" id="PF10420"/>
    </source>
</evidence>
<dbReference type="InterPro" id="IPR036179">
    <property type="entry name" value="Ig-like_dom_sf"/>
</dbReference>
<accession>A0A401T606</accession>
<dbReference type="OrthoDB" id="9945899at2759"/>
<keyword evidence="2" id="KW-1015">Disulfide bond</keyword>
<sequence>MQVFRSLWFAKSMLTGELLLAALYFGHCAVCNPVSIVERAADLTLICEAPALTEVTWKLNGIALQSGRQHTLRNVDQPDAGNYTCWQSGIMVNHTYLVVSEKDRSPIFSSAIHCRARTFDGNITCSWQTRGAATFKLKYYRRIPDSSNHVMDYSNSGTNHSYTFSVKNYSPYVEEYNPIIFVVEAINSVAYQKQQVVLHMENIIIPDPPQNITVTLEARKILNVSWLYPCTWIEPYSYFPLQFQMEYKSKKRGRTVTGVLIDGLSKVINLHSRTKNCRVRIKAKDMFLNSPWSEWSEWTNSIYV</sequence>
<dbReference type="InterPro" id="IPR036116">
    <property type="entry name" value="FN3_sf"/>
</dbReference>
<evidence type="ECO:0000256" key="4">
    <source>
        <dbReference type="ARBA" id="ARBA00023319"/>
    </source>
</evidence>
<name>A0A401T606_CHIPU</name>
<dbReference type="InterPro" id="IPR013783">
    <property type="entry name" value="Ig-like_fold"/>
</dbReference>
<dbReference type="Pfam" id="PF10420">
    <property type="entry name" value="IL12p40_C"/>
    <property type="match status" value="1"/>
</dbReference>
<dbReference type="CDD" id="cd00063">
    <property type="entry name" value="FN3"/>
    <property type="match status" value="1"/>
</dbReference>
<dbReference type="InterPro" id="IPR050676">
    <property type="entry name" value="IL-12"/>
</dbReference>
<dbReference type="PRINTS" id="PR01928">
    <property type="entry name" value="INTRLEUKN12B"/>
</dbReference>
<evidence type="ECO:0000256" key="3">
    <source>
        <dbReference type="ARBA" id="ARBA00023180"/>
    </source>
</evidence>
<feature type="chain" id="PRO_5018818426" description="Interleukin-12 subunit beta" evidence="5">
    <location>
        <begin position="29"/>
        <end position="304"/>
    </location>
</feature>
<organism evidence="7 8">
    <name type="scientific">Chiloscyllium punctatum</name>
    <name type="common">Brownbanded bambooshark</name>
    <name type="synonym">Hemiscyllium punctatum</name>
    <dbReference type="NCBI Taxonomy" id="137246"/>
    <lineage>
        <taxon>Eukaryota</taxon>
        <taxon>Metazoa</taxon>
        <taxon>Chordata</taxon>
        <taxon>Craniata</taxon>
        <taxon>Vertebrata</taxon>
        <taxon>Chondrichthyes</taxon>
        <taxon>Elasmobranchii</taxon>
        <taxon>Galeomorphii</taxon>
        <taxon>Galeoidea</taxon>
        <taxon>Orectolobiformes</taxon>
        <taxon>Hemiscylliidae</taxon>
        <taxon>Chiloscyllium</taxon>
    </lineage>
</organism>
<dbReference type="SUPFAM" id="SSF48726">
    <property type="entry name" value="Immunoglobulin"/>
    <property type="match status" value="1"/>
</dbReference>
<comment type="subcellular location">
    <subcellularLocation>
        <location evidence="5">Secreted</location>
    </subcellularLocation>
</comment>
<feature type="domain" description="Interleukin-12 beta central" evidence="6">
    <location>
        <begin position="111"/>
        <end position="186"/>
    </location>
</feature>
<reference evidence="7 8" key="1">
    <citation type="journal article" date="2018" name="Nat. Ecol. Evol.">
        <title>Shark genomes provide insights into elasmobranch evolution and the origin of vertebrates.</title>
        <authorList>
            <person name="Hara Y"/>
            <person name="Yamaguchi K"/>
            <person name="Onimaru K"/>
            <person name="Kadota M"/>
            <person name="Koyanagi M"/>
            <person name="Keeley SD"/>
            <person name="Tatsumi K"/>
            <person name="Tanaka K"/>
            <person name="Motone F"/>
            <person name="Kageyama Y"/>
            <person name="Nozu R"/>
            <person name="Adachi N"/>
            <person name="Nishimura O"/>
            <person name="Nakagawa R"/>
            <person name="Tanegashima C"/>
            <person name="Kiyatake I"/>
            <person name="Matsumoto R"/>
            <person name="Murakumo K"/>
            <person name="Nishida K"/>
            <person name="Terakita A"/>
            <person name="Kuratani S"/>
            <person name="Sato K"/>
            <person name="Hyodo S Kuraku.S."/>
        </authorList>
    </citation>
    <scope>NUCLEOTIDE SEQUENCE [LARGE SCALE GENOMIC DNA]</scope>
</reference>
<dbReference type="EMBL" id="BEZZ01001097">
    <property type="protein sequence ID" value="GCC38024.1"/>
    <property type="molecule type" value="Genomic_DNA"/>
</dbReference>
<comment type="caution">
    <text evidence="7">The sequence shown here is derived from an EMBL/GenBank/DDBJ whole genome shotgun (WGS) entry which is preliminary data.</text>
</comment>
<dbReference type="Proteomes" id="UP000287033">
    <property type="component" value="Unassembled WGS sequence"/>
</dbReference>
<evidence type="ECO:0000313" key="7">
    <source>
        <dbReference type="EMBL" id="GCC38024.1"/>
    </source>
</evidence>
<dbReference type="GO" id="GO:0005615">
    <property type="term" value="C:extracellular space"/>
    <property type="evidence" value="ECO:0007669"/>
    <property type="project" value="UniProtKB-KW"/>
</dbReference>
<evidence type="ECO:0000256" key="2">
    <source>
        <dbReference type="ARBA" id="ARBA00023157"/>
    </source>
</evidence>
<dbReference type="OMA" id="LPTCHWV"/>
<keyword evidence="5" id="KW-0202">Cytokine</keyword>
<dbReference type="InterPro" id="IPR003961">
    <property type="entry name" value="FN3_dom"/>
</dbReference>
<evidence type="ECO:0000313" key="8">
    <source>
        <dbReference type="Proteomes" id="UP000287033"/>
    </source>
</evidence>
<dbReference type="InterPro" id="IPR019482">
    <property type="entry name" value="IL-12_beta_cen-dom"/>
</dbReference>
<dbReference type="SUPFAM" id="SSF49265">
    <property type="entry name" value="Fibronectin type III"/>
    <property type="match status" value="2"/>
</dbReference>
<comment type="subunit">
    <text evidence="5">Heterodimer with IL12A; disulfide-linked. The heterodimer is known as interleukin IL-12.</text>
</comment>
<dbReference type="GO" id="GO:0005125">
    <property type="term" value="F:cytokine activity"/>
    <property type="evidence" value="ECO:0007669"/>
    <property type="project" value="UniProtKB-KW"/>
</dbReference>
<keyword evidence="8" id="KW-1185">Reference proteome</keyword>
<dbReference type="AlphaFoldDB" id="A0A401T606"/>
<proteinExistence type="inferred from homology"/>
<keyword evidence="1 5" id="KW-0732">Signal</keyword>
<gene>
    <name evidence="5" type="primary">IL12B</name>
    <name evidence="7" type="ORF">chiPu_0016535</name>
</gene>
<dbReference type="InterPro" id="IPR015528">
    <property type="entry name" value="IL-12_beta"/>
</dbReference>
<keyword evidence="4 5" id="KW-0393">Immunoglobulin domain</keyword>
<evidence type="ECO:0000256" key="1">
    <source>
        <dbReference type="ARBA" id="ARBA00022729"/>
    </source>
</evidence>
<dbReference type="PANTHER" id="PTHR48485">
    <property type="entry name" value="INTERLEUKIN-12 SUBUNIT BETA-RELATED"/>
    <property type="match status" value="1"/>
</dbReference>
<keyword evidence="3 5" id="KW-0325">Glycoprotein</keyword>
<dbReference type="Gene3D" id="2.60.40.10">
    <property type="entry name" value="Immunoglobulins"/>
    <property type="match status" value="3"/>
</dbReference>
<dbReference type="GO" id="GO:0004896">
    <property type="term" value="F:cytokine receptor activity"/>
    <property type="evidence" value="ECO:0007669"/>
    <property type="project" value="UniProtKB-UniRule"/>
</dbReference>
<evidence type="ECO:0000256" key="5">
    <source>
        <dbReference type="RuleBase" id="RU281113"/>
    </source>
</evidence>